<reference evidence="6" key="1">
    <citation type="submission" date="2021-02" db="EMBL/GenBank/DDBJ databases">
        <authorList>
            <person name="Nowell W R."/>
        </authorList>
    </citation>
    <scope>NUCLEOTIDE SEQUENCE</scope>
</reference>
<dbReference type="PANTHER" id="PTHR38537">
    <property type="entry name" value="JITTERBUG, ISOFORM N"/>
    <property type="match status" value="1"/>
</dbReference>
<dbReference type="GO" id="GO:0030036">
    <property type="term" value="P:actin cytoskeleton organization"/>
    <property type="evidence" value="ECO:0007669"/>
    <property type="project" value="InterPro"/>
</dbReference>
<dbReference type="Pfam" id="PF00630">
    <property type="entry name" value="Filamin"/>
    <property type="match status" value="1"/>
</dbReference>
<dbReference type="SMART" id="SM00557">
    <property type="entry name" value="IG_FLMN"/>
    <property type="match status" value="1"/>
</dbReference>
<keyword evidence="4" id="KW-1133">Transmembrane helix</keyword>
<comment type="similarity">
    <text evidence="1">Belongs to the filamin family.</text>
</comment>
<dbReference type="InterPro" id="IPR001298">
    <property type="entry name" value="Filamin/ABP280_rpt"/>
</dbReference>
<accession>A0A815YQD4</accession>
<dbReference type="SUPFAM" id="SSF47576">
    <property type="entry name" value="Calponin-homology domain, CH-domain"/>
    <property type="match status" value="1"/>
</dbReference>
<dbReference type="InterPro" id="IPR017868">
    <property type="entry name" value="Filamin/ABP280_repeat-like"/>
</dbReference>
<evidence type="ECO:0000259" key="5">
    <source>
        <dbReference type="PROSITE" id="PS50021"/>
    </source>
</evidence>
<dbReference type="AlphaFoldDB" id="A0A815YQD4"/>
<dbReference type="OrthoDB" id="18740at2759"/>
<dbReference type="Pfam" id="PF00307">
    <property type="entry name" value="CH"/>
    <property type="match status" value="1"/>
</dbReference>
<evidence type="ECO:0000313" key="7">
    <source>
        <dbReference type="EMBL" id="CAF4438522.1"/>
    </source>
</evidence>
<evidence type="ECO:0000256" key="2">
    <source>
        <dbReference type="ARBA" id="ARBA00022737"/>
    </source>
</evidence>
<keyword evidence="2" id="KW-0677">Repeat</keyword>
<dbReference type="InterPro" id="IPR014756">
    <property type="entry name" value="Ig_E-set"/>
</dbReference>
<dbReference type="Gene3D" id="2.60.40.10">
    <property type="entry name" value="Immunoglobulins"/>
    <property type="match status" value="1"/>
</dbReference>
<feature type="transmembrane region" description="Helical" evidence="4">
    <location>
        <begin position="20"/>
        <end position="39"/>
    </location>
</feature>
<keyword evidence="8" id="KW-1185">Reference proteome</keyword>
<dbReference type="EMBL" id="CAJOBC010096217">
    <property type="protein sequence ID" value="CAF4438522.1"/>
    <property type="molecule type" value="Genomic_DNA"/>
</dbReference>
<evidence type="ECO:0000256" key="3">
    <source>
        <dbReference type="PROSITE-ProRule" id="PRU00087"/>
    </source>
</evidence>
<dbReference type="PROSITE" id="PS50021">
    <property type="entry name" value="CH"/>
    <property type="match status" value="1"/>
</dbReference>
<evidence type="ECO:0000313" key="6">
    <source>
        <dbReference type="EMBL" id="CAF1574150.1"/>
    </source>
</evidence>
<dbReference type="SUPFAM" id="SSF47769">
    <property type="entry name" value="SAM/Pointed domain"/>
    <property type="match status" value="1"/>
</dbReference>
<keyword evidence="4" id="KW-0472">Membrane</keyword>
<dbReference type="InterPro" id="IPR013783">
    <property type="entry name" value="Ig-like_fold"/>
</dbReference>
<feature type="domain" description="Calponin-homology (CH)" evidence="5">
    <location>
        <begin position="53"/>
        <end position="157"/>
    </location>
</feature>
<dbReference type="GO" id="GO:0051015">
    <property type="term" value="F:actin filament binding"/>
    <property type="evidence" value="ECO:0007669"/>
    <property type="project" value="InterPro"/>
</dbReference>
<dbReference type="CDD" id="cd09487">
    <property type="entry name" value="SAM_superfamily"/>
    <property type="match status" value="1"/>
</dbReference>
<dbReference type="Proteomes" id="UP000663829">
    <property type="component" value="Unassembled WGS sequence"/>
</dbReference>
<dbReference type="Gene3D" id="1.10.418.10">
    <property type="entry name" value="Calponin-like domain"/>
    <property type="match status" value="2"/>
</dbReference>
<dbReference type="SUPFAM" id="SSF81296">
    <property type="entry name" value="E set domains"/>
    <property type="match status" value="1"/>
</dbReference>
<feature type="non-terminal residue" evidence="6">
    <location>
        <position position="1"/>
    </location>
</feature>
<comment type="caution">
    <text evidence="6">The sequence shown here is derived from an EMBL/GenBank/DDBJ whole genome shotgun (WGS) entry which is preliminary data.</text>
</comment>
<dbReference type="PANTHER" id="PTHR38537:SF8">
    <property type="entry name" value="FILAMIN-A"/>
    <property type="match status" value="1"/>
</dbReference>
<dbReference type="InterPro" id="IPR013761">
    <property type="entry name" value="SAM/pointed_sf"/>
</dbReference>
<proteinExistence type="inferred from homology"/>
<dbReference type="Proteomes" id="UP000681722">
    <property type="component" value="Unassembled WGS sequence"/>
</dbReference>
<dbReference type="InterPro" id="IPR001715">
    <property type="entry name" value="CH_dom"/>
</dbReference>
<gene>
    <name evidence="6" type="ORF">GPM918_LOCUS40605</name>
    <name evidence="7" type="ORF">SRO942_LOCUS41564</name>
</gene>
<dbReference type="SMART" id="SM00033">
    <property type="entry name" value="CH"/>
    <property type="match status" value="1"/>
</dbReference>
<sequence>MFFSLYEIDATHIVDGKLKLILGLIWTLILHYSISLPVWDFEAFGGAISVKDLTPKQKLMGWIQGKLPTEFQIKNFTSDWNDGRAIGALLNSCAPGLYPNWADSNQINALVHVKKAMMLAEQYLGMAQLIEPHELIDPNVDEQSMMTYLAQYPNAKLKDSMPALAKANSPKVKQKELLNPSKVRVYGPGVQLGVKVHKSTHFIIACENAQKGVVVLTDTHNQDITLVIDEIKTGTFNVSYTPEAPGAHSILIFLADNEVPIGPFKVIVEPIPTETQITQTRVEETNNSSMFLSKIKKDDTLQTQQIKDVPDKPYGSFRTHGIDGHIFLTAIDDEVLHDISVLSVLHRRLFEKAINELRHKPLMTSASSTDSATSGLPKNLSVMKKELTNVYYNQFHGDFTPLLPVHELTDTTTHKNVSVCQLTNQKHRTIV</sequence>
<dbReference type="Gene3D" id="1.10.150.50">
    <property type="entry name" value="Transcription Factor, Ets-1"/>
    <property type="match status" value="1"/>
</dbReference>
<name>A0A815YQD4_9BILA</name>
<evidence type="ECO:0000256" key="1">
    <source>
        <dbReference type="ARBA" id="ARBA00009238"/>
    </source>
</evidence>
<feature type="repeat" description="Filamin" evidence="3">
    <location>
        <begin position="175"/>
        <end position="268"/>
    </location>
</feature>
<keyword evidence="4" id="KW-0812">Transmembrane</keyword>
<evidence type="ECO:0000313" key="8">
    <source>
        <dbReference type="Proteomes" id="UP000663829"/>
    </source>
</evidence>
<dbReference type="EMBL" id="CAJNOQ010030356">
    <property type="protein sequence ID" value="CAF1574150.1"/>
    <property type="molecule type" value="Genomic_DNA"/>
</dbReference>
<organism evidence="6 8">
    <name type="scientific">Didymodactylos carnosus</name>
    <dbReference type="NCBI Taxonomy" id="1234261"/>
    <lineage>
        <taxon>Eukaryota</taxon>
        <taxon>Metazoa</taxon>
        <taxon>Spiralia</taxon>
        <taxon>Gnathifera</taxon>
        <taxon>Rotifera</taxon>
        <taxon>Eurotatoria</taxon>
        <taxon>Bdelloidea</taxon>
        <taxon>Philodinida</taxon>
        <taxon>Philodinidae</taxon>
        <taxon>Didymodactylos</taxon>
    </lineage>
</organism>
<dbReference type="InterPro" id="IPR036872">
    <property type="entry name" value="CH_dom_sf"/>
</dbReference>
<dbReference type="PROSITE" id="PS50194">
    <property type="entry name" value="FILAMIN_REPEAT"/>
    <property type="match status" value="1"/>
</dbReference>
<protein>
    <recommendedName>
        <fullName evidence="5">Calponin-homology (CH) domain-containing protein</fullName>
    </recommendedName>
</protein>
<evidence type="ECO:0000256" key="4">
    <source>
        <dbReference type="SAM" id="Phobius"/>
    </source>
</evidence>
<dbReference type="InterPro" id="IPR044801">
    <property type="entry name" value="Filamin"/>
</dbReference>